<dbReference type="Gene3D" id="3.90.550.10">
    <property type="entry name" value="Spore Coat Polysaccharide Biosynthesis Protein SpsA, Chain A"/>
    <property type="match status" value="1"/>
</dbReference>
<comment type="pathway">
    <text evidence="2">Lipid metabolism; sphingolipid metabolism.</text>
</comment>
<evidence type="ECO:0000256" key="8">
    <source>
        <dbReference type="ARBA" id="ARBA00023136"/>
    </source>
</evidence>
<dbReference type="AlphaFoldDB" id="A0A135P692"/>
<dbReference type="GO" id="GO:0008120">
    <property type="term" value="F:ceramide glucosyltransferase activity"/>
    <property type="evidence" value="ECO:0007669"/>
    <property type="project" value="TreeGrafter"/>
</dbReference>
<dbReference type="STRING" id="2052828.ATO67_21930"/>
<evidence type="ECO:0000256" key="3">
    <source>
        <dbReference type="ARBA" id="ARBA00004991"/>
    </source>
</evidence>
<keyword evidence="8 9" id="KW-0472">Membrane</keyword>
<comment type="subcellular location">
    <subcellularLocation>
        <location evidence="1">Membrane</location>
        <topology evidence="1">Multi-pass membrane protein</topology>
    </subcellularLocation>
</comment>
<evidence type="ECO:0000256" key="6">
    <source>
        <dbReference type="ARBA" id="ARBA00022692"/>
    </source>
</evidence>
<evidence type="ECO:0000313" key="11">
    <source>
        <dbReference type="Proteomes" id="UP000070498"/>
    </source>
</evidence>
<evidence type="ECO:0000313" key="10">
    <source>
        <dbReference type="EMBL" id="KXG86953.1"/>
    </source>
</evidence>
<keyword evidence="11" id="KW-1185">Reference proteome</keyword>
<dbReference type="InterPro" id="IPR025993">
    <property type="entry name" value="Ceramide_glucosylTrfase"/>
</dbReference>
<accession>A0A135P692</accession>
<evidence type="ECO:0000256" key="5">
    <source>
        <dbReference type="ARBA" id="ARBA00022679"/>
    </source>
</evidence>
<dbReference type="GO" id="GO:0006679">
    <property type="term" value="P:glucosylceramide biosynthetic process"/>
    <property type="evidence" value="ECO:0007669"/>
    <property type="project" value="TreeGrafter"/>
</dbReference>
<dbReference type="Pfam" id="PF13506">
    <property type="entry name" value="Glyco_transf_21"/>
    <property type="match status" value="1"/>
</dbReference>
<comment type="caution">
    <text evidence="10">The sequence shown here is derived from an EMBL/GenBank/DDBJ whole genome shotgun (WGS) entry which is preliminary data.</text>
</comment>
<dbReference type="SUPFAM" id="SSF53448">
    <property type="entry name" value="Nucleotide-diphospho-sugar transferases"/>
    <property type="match status" value="1"/>
</dbReference>
<feature type="transmembrane region" description="Helical" evidence="9">
    <location>
        <begin position="302"/>
        <end position="323"/>
    </location>
</feature>
<keyword evidence="7 9" id="KW-1133">Transmembrane helix</keyword>
<proteinExistence type="predicted"/>
<evidence type="ECO:0000256" key="9">
    <source>
        <dbReference type="SAM" id="Phobius"/>
    </source>
</evidence>
<keyword evidence="4" id="KW-0328">Glycosyltransferase</keyword>
<organism evidence="10 11">
    <name type="scientific">Agrobacterium bohemicum</name>
    <dbReference type="NCBI Taxonomy" id="2052828"/>
    <lineage>
        <taxon>Bacteria</taxon>
        <taxon>Pseudomonadati</taxon>
        <taxon>Pseudomonadota</taxon>
        <taxon>Alphaproteobacteria</taxon>
        <taxon>Hyphomicrobiales</taxon>
        <taxon>Rhizobiaceae</taxon>
        <taxon>Rhizobium/Agrobacterium group</taxon>
        <taxon>Agrobacterium</taxon>
    </lineage>
</organism>
<dbReference type="GO" id="GO:0016020">
    <property type="term" value="C:membrane"/>
    <property type="evidence" value="ECO:0007669"/>
    <property type="project" value="UniProtKB-SubCell"/>
</dbReference>
<keyword evidence="5 10" id="KW-0808">Transferase</keyword>
<feature type="transmembrane region" description="Helical" evidence="9">
    <location>
        <begin position="276"/>
        <end position="296"/>
    </location>
</feature>
<dbReference type="PANTHER" id="PTHR12726">
    <property type="entry name" value="CERAMIDE GLUCOSYLTRANSFERASE"/>
    <property type="match status" value="1"/>
</dbReference>
<dbReference type="EMBL" id="LNUW01000012">
    <property type="protein sequence ID" value="KXG86953.1"/>
    <property type="molecule type" value="Genomic_DNA"/>
</dbReference>
<comment type="pathway">
    <text evidence="3">Sphingolipid metabolism.</text>
</comment>
<sequence>MPIAAAIASAMVVFHLLSIVIAYLRLSRTEEHNALSREKPSVSVVIPLRGIEAFSSLTIDRAFHLDWPNYELIFCVADYGDPVVAEVKAFMLEHQKRRVVLLVGDDKFSANPKLNNCAKGWHIAQHEWVILADSNVLMAPDYISRLISAWQPLSGVVCSPPLGTRPRGFWAEVECAFLNTYQARYQYAAEAAGAGFAQGKSMLWYKPFLDANGGIDALGAEIAEDAAATKLVRAAGRSVHLVSQPVEQPLGQRSLKEVWSRQARWARLRRATFPQFYVPEVLVGSVPPLCLAMAAAVLFDLNAISCVILLLAVASAMYVPELALARLKGWPVSRYLLPALITRDLILPMIWLWSWMGHSVSWRGNLMTVKPSQNLLKTTET</sequence>
<dbReference type="InterPro" id="IPR029044">
    <property type="entry name" value="Nucleotide-diphossugar_trans"/>
</dbReference>
<dbReference type="PANTHER" id="PTHR12726:SF0">
    <property type="entry name" value="CERAMIDE GLUCOSYLTRANSFERASE"/>
    <property type="match status" value="1"/>
</dbReference>
<gene>
    <name evidence="10" type="ORF">ATO67_21930</name>
</gene>
<evidence type="ECO:0000256" key="7">
    <source>
        <dbReference type="ARBA" id="ARBA00022989"/>
    </source>
</evidence>
<name>A0A135P692_9HYPH</name>
<evidence type="ECO:0000256" key="4">
    <source>
        <dbReference type="ARBA" id="ARBA00022676"/>
    </source>
</evidence>
<evidence type="ECO:0000256" key="2">
    <source>
        <dbReference type="ARBA" id="ARBA00004760"/>
    </source>
</evidence>
<keyword evidence="6 9" id="KW-0812">Transmembrane</keyword>
<dbReference type="Proteomes" id="UP000070498">
    <property type="component" value="Unassembled WGS sequence"/>
</dbReference>
<evidence type="ECO:0000256" key="1">
    <source>
        <dbReference type="ARBA" id="ARBA00004141"/>
    </source>
</evidence>
<reference evidence="10 11" key="1">
    <citation type="submission" date="2015-11" db="EMBL/GenBank/DDBJ databases">
        <title>Draft genome sequence of Agrobacterium sp. R89-1.</title>
        <authorList>
            <person name="Zahradnik J."/>
            <person name="Kyslikova E."/>
            <person name="Palyzova A."/>
            <person name="Kyslik P."/>
        </authorList>
    </citation>
    <scope>NUCLEOTIDE SEQUENCE [LARGE SCALE GENOMIC DNA]</scope>
    <source>
        <strain evidence="10 11">R89-1</strain>
    </source>
</reference>
<protein>
    <submittedName>
        <fullName evidence="10">Ceramide glucosyltransferase</fullName>
    </submittedName>
</protein>
<feature type="transmembrane region" description="Helical" evidence="9">
    <location>
        <begin position="6"/>
        <end position="26"/>
    </location>
</feature>